<gene>
    <name evidence="1" type="ORF">F6J89_10050</name>
</gene>
<protein>
    <submittedName>
        <fullName evidence="1">Uncharacterized protein</fullName>
    </submittedName>
</protein>
<dbReference type="AlphaFoldDB" id="A0A6B3NFG3"/>
<comment type="caution">
    <text evidence="1">The sequence shown here is derived from an EMBL/GenBank/DDBJ whole genome shotgun (WGS) entry which is preliminary data.</text>
</comment>
<organism evidence="1">
    <name type="scientific">Symploca sp. SIO1C4</name>
    <dbReference type="NCBI Taxonomy" id="2607765"/>
    <lineage>
        <taxon>Bacteria</taxon>
        <taxon>Bacillati</taxon>
        <taxon>Cyanobacteriota</taxon>
        <taxon>Cyanophyceae</taxon>
        <taxon>Coleofasciculales</taxon>
        <taxon>Coleofasciculaceae</taxon>
        <taxon>Symploca</taxon>
    </lineage>
</organism>
<sequence length="135" mass="14348">MHLSSLSPAYDDATLKAIQDSGGGVTTQLPELFERMAQKAALGSSVVSVADEYVWSIESLETPATESNLSDGIGFEPLAARQLVLGLSKKMDTKQLAQIDAIHAIAKTHKIVTPYSSMIVLVNNLAEGCTQTGRS</sequence>
<dbReference type="EMBL" id="JAAHFQ010000153">
    <property type="protein sequence ID" value="NER27958.1"/>
    <property type="molecule type" value="Genomic_DNA"/>
</dbReference>
<accession>A0A6B3NFG3</accession>
<name>A0A6B3NFG3_9CYAN</name>
<evidence type="ECO:0000313" key="1">
    <source>
        <dbReference type="EMBL" id="NER27958.1"/>
    </source>
</evidence>
<proteinExistence type="predicted"/>
<reference evidence="1" key="1">
    <citation type="submission" date="2019-11" db="EMBL/GenBank/DDBJ databases">
        <title>Genomic insights into an expanded diversity of filamentous marine cyanobacteria reveals the extraordinary biosynthetic potential of Moorea and Okeania.</title>
        <authorList>
            <person name="Ferreira Leao T."/>
            <person name="Wang M."/>
            <person name="Moss N."/>
            <person name="Da Silva R."/>
            <person name="Sanders J."/>
            <person name="Nurk S."/>
            <person name="Gurevich A."/>
            <person name="Humphrey G."/>
            <person name="Reher R."/>
            <person name="Zhu Q."/>
            <person name="Belda-Ferre P."/>
            <person name="Glukhov E."/>
            <person name="Rex R."/>
            <person name="Dorrestein P.C."/>
            <person name="Knight R."/>
            <person name="Pevzner P."/>
            <person name="Gerwick W.H."/>
            <person name="Gerwick L."/>
        </authorList>
    </citation>
    <scope>NUCLEOTIDE SEQUENCE</scope>
    <source>
        <strain evidence="1">SIO1C4</strain>
    </source>
</reference>